<evidence type="ECO:0000256" key="4">
    <source>
        <dbReference type="ARBA" id="ARBA00023136"/>
    </source>
</evidence>
<dbReference type="InterPro" id="IPR007568">
    <property type="entry name" value="RTA1"/>
</dbReference>
<evidence type="ECO:0000313" key="6">
    <source>
        <dbReference type="EMBL" id="QIX02229.1"/>
    </source>
</evidence>
<feature type="transmembrane region" description="Helical" evidence="5">
    <location>
        <begin position="223"/>
        <end position="243"/>
    </location>
</feature>
<reference evidence="6 7" key="1">
    <citation type="journal article" date="2016" name="Sci. Rep.">
        <title>Peltaster fructicola genome reveals evolution from an invasive phytopathogen to an ectophytic parasite.</title>
        <authorList>
            <person name="Xu C."/>
            <person name="Chen H."/>
            <person name="Gleason M.L."/>
            <person name="Xu J.R."/>
            <person name="Liu H."/>
            <person name="Zhang R."/>
            <person name="Sun G."/>
        </authorList>
    </citation>
    <scope>NUCLEOTIDE SEQUENCE [LARGE SCALE GENOMIC DNA]</scope>
    <source>
        <strain evidence="6 7">LNHT1506</strain>
    </source>
</reference>
<feature type="transmembrane region" description="Helical" evidence="5">
    <location>
        <begin position="95"/>
        <end position="119"/>
    </location>
</feature>
<dbReference type="PANTHER" id="PTHR31465:SF8">
    <property type="entry name" value="DOMAIN PROTEIN, PUTATIVE (AFU_ORTHOLOGUE AFUA_6G14140)-RELATED"/>
    <property type="match status" value="1"/>
</dbReference>
<feature type="transmembrane region" description="Helical" evidence="5">
    <location>
        <begin position="63"/>
        <end position="83"/>
    </location>
</feature>
<feature type="transmembrane region" description="Helical" evidence="5">
    <location>
        <begin position="140"/>
        <end position="163"/>
    </location>
</feature>
<evidence type="ECO:0000256" key="2">
    <source>
        <dbReference type="ARBA" id="ARBA00022692"/>
    </source>
</evidence>
<dbReference type="PANTHER" id="PTHR31465">
    <property type="entry name" value="PROTEIN RTA1-RELATED"/>
    <property type="match status" value="1"/>
</dbReference>
<feature type="transmembrane region" description="Helical" evidence="5">
    <location>
        <begin position="37"/>
        <end position="56"/>
    </location>
</feature>
<dbReference type="GO" id="GO:0005886">
    <property type="term" value="C:plasma membrane"/>
    <property type="evidence" value="ECO:0007669"/>
    <property type="project" value="TreeGrafter"/>
</dbReference>
<protein>
    <submittedName>
        <fullName evidence="6">Uncharacterized protein</fullName>
    </submittedName>
</protein>
<accession>A0A6H0Y5X4</accession>
<dbReference type="Pfam" id="PF04479">
    <property type="entry name" value="RTA1"/>
    <property type="match status" value="1"/>
</dbReference>
<gene>
    <name evidence="6" type="ORF">AMS68_007746</name>
</gene>
<comment type="subcellular location">
    <subcellularLocation>
        <location evidence="1">Membrane</location>
        <topology evidence="1">Multi-pass membrane protein</topology>
    </subcellularLocation>
</comment>
<dbReference type="EMBL" id="CP051143">
    <property type="protein sequence ID" value="QIX02229.1"/>
    <property type="molecule type" value="Genomic_DNA"/>
</dbReference>
<evidence type="ECO:0000256" key="5">
    <source>
        <dbReference type="SAM" id="Phobius"/>
    </source>
</evidence>
<dbReference type="Proteomes" id="UP000503462">
    <property type="component" value="Chromosome 5"/>
</dbReference>
<keyword evidence="2 5" id="KW-0812">Transmembrane</keyword>
<keyword evidence="7" id="KW-1185">Reference proteome</keyword>
<organism evidence="6 7">
    <name type="scientific">Peltaster fructicola</name>
    <dbReference type="NCBI Taxonomy" id="286661"/>
    <lineage>
        <taxon>Eukaryota</taxon>
        <taxon>Fungi</taxon>
        <taxon>Dikarya</taxon>
        <taxon>Ascomycota</taxon>
        <taxon>Pezizomycotina</taxon>
        <taxon>Dothideomycetes</taxon>
        <taxon>Dothideomycetes incertae sedis</taxon>
        <taxon>Peltaster</taxon>
    </lineage>
</organism>
<keyword evidence="3 5" id="KW-1133">Transmembrane helix</keyword>
<dbReference type="AlphaFoldDB" id="A0A6H0Y5X4"/>
<name>A0A6H0Y5X4_9PEZI</name>
<sequence>MSLADYALELVARGVRPKCTEATCPVTSSVYGYRPNLAATVIFLALFAISGIVHLGQGIKTKTWFFAIAMFIGCAAEVLGYISKLLLYKDVFSSVGFKMSIVMLTLAPAFLSAGIYYTLKHITLTFGANYSRLPPAWYTWVFVSCDLLSIVLQGVGGGIAAGADTQDVLDTGDHVMVAGLALQVFTLVIFGLLAADFAFTVYRNRANLNHDTAELRQTLKFKLFILALVVAYLAILIRCAYRVAELVGGWSLTNQILRNEGLFIGLDSVPCIIATGVLNVWHPGWCFPKTQHASVQKKEVSYQSNSDIALA</sequence>
<dbReference type="OrthoDB" id="4521223at2759"/>
<feature type="transmembrane region" description="Helical" evidence="5">
    <location>
        <begin position="175"/>
        <end position="202"/>
    </location>
</feature>
<feature type="transmembrane region" description="Helical" evidence="5">
    <location>
        <begin position="263"/>
        <end position="281"/>
    </location>
</feature>
<proteinExistence type="predicted"/>
<evidence type="ECO:0000256" key="3">
    <source>
        <dbReference type="ARBA" id="ARBA00022989"/>
    </source>
</evidence>
<evidence type="ECO:0000313" key="7">
    <source>
        <dbReference type="Proteomes" id="UP000503462"/>
    </source>
</evidence>
<keyword evidence="4 5" id="KW-0472">Membrane</keyword>
<dbReference type="GO" id="GO:0000324">
    <property type="term" value="C:fungal-type vacuole"/>
    <property type="evidence" value="ECO:0007669"/>
    <property type="project" value="TreeGrafter"/>
</dbReference>
<evidence type="ECO:0000256" key="1">
    <source>
        <dbReference type="ARBA" id="ARBA00004141"/>
    </source>
</evidence>